<gene>
    <name evidence="12" type="ORF">OSB1V03_LOCUS481</name>
</gene>
<keyword evidence="10" id="KW-0539">Nucleus</keyword>
<accession>A0A7R9PTG1</accession>
<dbReference type="EMBL" id="OC854667">
    <property type="protein sequence ID" value="CAD7619985.1"/>
    <property type="molecule type" value="Genomic_DNA"/>
</dbReference>
<sequence>MIKIVSPDSVMCLAQHAHEWGKDFAFNMGASYVVHKCTNLVMDIFPYIDFLFCSADEALAFATVKGYHTRDLKQVAKLMADEPKASYNNPRISNAYKALRVVVVTQRDKPVLMAKTDVFNTKEYPVPIFTDNEIVDTSGAGDAFIGGFLAMYIDGRHLDICVACGIYCASQCVQLSGCTLPAKMTFKC</sequence>
<comment type="subcellular location">
    <subcellularLocation>
        <location evidence="10">Nucleus</location>
    </subcellularLocation>
</comment>
<dbReference type="InterPro" id="IPR029056">
    <property type="entry name" value="Ribokinase-like"/>
</dbReference>
<evidence type="ECO:0000256" key="5">
    <source>
        <dbReference type="ARBA" id="ARBA00022726"/>
    </source>
</evidence>
<keyword evidence="6 10" id="KW-0547">Nucleotide-binding</keyword>
<dbReference type="OrthoDB" id="432447at2759"/>
<evidence type="ECO:0000256" key="2">
    <source>
        <dbReference type="ARBA" id="ARBA00010688"/>
    </source>
</evidence>
<comment type="cofactor">
    <cofactor evidence="10">
        <name>Mg(2+)</name>
        <dbReference type="ChEBI" id="CHEBI:18420"/>
    </cofactor>
    <text evidence="10">Binds 3 Mg(2+) ions per subunit.</text>
</comment>
<dbReference type="EC" id="2.7.1.20" evidence="3 10"/>
<dbReference type="GO" id="GO:0006144">
    <property type="term" value="P:purine nucleobase metabolic process"/>
    <property type="evidence" value="ECO:0007669"/>
    <property type="project" value="TreeGrafter"/>
</dbReference>
<reference evidence="12" key="1">
    <citation type="submission" date="2020-11" db="EMBL/GenBank/DDBJ databases">
        <authorList>
            <person name="Tran Van P."/>
        </authorList>
    </citation>
    <scope>NUCLEOTIDE SEQUENCE</scope>
</reference>
<dbReference type="Gene3D" id="3.40.1190.20">
    <property type="match status" value="1"/>
</dbReference>
<dbReference type="InterPro" id="IPR011611">
    <property type="entry name" value="PfkB_dom"/>
</dbReference>
<evidence type="ECO:0000313" key="13">
    <source>
        <dbReference type="Proteomes" id="UP000759131"/>
    </source>
</evidence>
<dbReference type="GO" id="GO:0005829">
    <property type="term" value="C:cytosol"/>
    <property type="evidence" value="ECO:0007669"/>
    <property type="project" value="TreeGrafter"/>
</dbReference>
<keyword evidence="8 10" id="KW-0067">ATP-binding</keyword>
<dbReference type="Pfam" id="PF00294">
    <property type="entry name" value="PfkB"/>
    <property type="match status" value="1"/>
</dbReference>
<dbReference type="GO" id="GO:0005524">
    <property type="term" value="F:ATP binding"/>
    <property type="evidence" value="ECO:0007669"/>
    <property type="project" value="UniProtKB-UniRule"/>
</dbReference>
<evidence type="ECO:0000256" key="3">
    <source>
        <dbReference type="ARBA" id="ARBA00012119"/>
    </source>
</evidence>
<comment type="subunit">
    <text evidence="10">Monomer.</text>
</comment>
<proteinExistence type="inferred from homology"/>
<organism evidence="12">
    <name type="scientific">Medioppia subpectinata</name>
    <dbReference type="NCBI Taxonomy" id="1979941"/>
    <lineage>
        <taxon>Eukaryota</taxon>
        <taxon>Metazoa</taxon>
        <taxon>Ecdysozoa</taxon>
        <taxon>Arthropoda</taxon>
        <taxon>Chelicerata</taxon>
        <taxon>Arachnida</taxon>
        <taxon>Acari</taxon>
        <taxon>Acariformes</taxon>
        <taxon>Sarcoptiformes</taxon>
        <taxon>Oribatida</taxon>
        <taxon>Brachypylina</taxon>
        <taxon>Oppioidea</taxon>
        <taxon>Oppiidae</taxon>
        <taxon>Medioppia</taxon>
    </lineage>
</organism>
<dbReference type="AlphaFoldDB" id="A0A7R9PTG1"/>
<comment type="catalytic activity">
    <reaction evidence="10">
        <text>adenosine + ATP = AMP + ADP + H(+)</text>
        <dbReference type="Rhea" id="RHEA:20824"/>
        <dbReference type="ChEBI" id="CHEBI:15378"/>
        <dbReference type="ChEBI" id="CHEBI:16335"/>
        <dbReference type="ChEBI" id="CHEBI:30616"/>
        <dbReference type="ChEBI" id="CHEBI:456215"/>
        <dbReference type="ChEBI" id="CHEBI:456216"/>
        <dbReference type="EC" id="2.7.1.20"/>
    </reaction>
</comment>
<dbReference type="PROSITE" id="PS00584">
    <property type="entry name" value="PFKB_KINASES_2"/>
    <property type="match status" value="1"/>
</dbReference>
<comment type="similarity">
    <text evidence="2 10">Belongs to the carbohydrate kinase PfkB family.</text>
</comment>
<dbReference type="SUPFAM" id="SSF53613">
    <property type="entry name" value="Ribokinase-like"/>
    <property type="match status" value="1"/>
</dbReference>
<evidence type="ECO:0000256" key="1">
    <source>
        <dbReference type="ARBA" id="ARBA00004801"/>
    </source>
</evidence>
<comment type="function">
    <text evidence="10">ATP dependent phosphorylation of adenosine and other related nucleoside analogs to monophosphate derivatives.</text>
</comment>
<dbReference type="PANTHER" id="PTHR45769">
    <property type="entry name" value="ADENOSINE KINASE"/>
    <property type="match status" value="1"/>
</dbReference>
<feature type="domain" description="Carbohydrate kinase PfkB" evidence="11">
    <location>
        <begin position="6"/>
        <end position="181"/>
    </location>
</feature>
<dbReference type="InterPro" id="IPR002173">
    <property type="entry name" value="Carboh/pur_kinase_PfkB_CS"/>
</dbReference>
<keyword evidence="7 10" id="KW-0418">Kinase</keyword>
<evidence type="ECO:0000256" key="10">
    <source>
        <dbReference type="RuleBase" id="RU368116"/>
    </source>
</evidence>
<dbReference type="InterPro" id="IPR001805">
    <property type="entry name" value="Adenokinase"/>
</dbReference>
<dbReference type="GO" id="GO:0005634">
    <property type="term" value="C:nucleus"/>
    <property type="evidence" value="ECO:0007669"/>
    <property type="project" value="UniProtKB-SubCell"/>
</dbReference>
<dbReference type="GO" id="GO:0044209">
    <property type="term" value="P:AMP salvage"/>
    <property type="evidence" value="ECO:0007669"/>
    <property type="project" value="UniProtKB-UniRule"/>
</dbReference>
<evidence type="ECO:0000256" key="4">
    <source>
        <dbReference type="ARBA" id="ARBA00022679"/>
    </source>
</evidence>
<dbReference type="UniPathway" id="UPA00588">
    <property type="reaction ID" value="UER00659"/>
</dbReference>
<name>A0A7R9PTG1_9ACAR</name>
<keyword evidence="4 10" id="KW-0808">Transferase</keyword>
<dbReference type="GO" id="GO:0004001">
    <property type="term" value="F:adenosine kinase activity"/>
    <property type="evidence" value="ECO:0007669"/>
    <property type="project" value="UniProtKB-UniRule"/>
</dbReference>
<dbReference type="PANTHER" id="PTHR45769:SF3">
    <property type="entry name" value="ADENOSINE KINASE"/>
    <property type="match status" value="1"/>
</dbReference>
<dbReference type="EMBL" id="CAJPIZ010000092">
    <property type="protein sequence ID" value="CAG2100415.1"/>
    <property type="molecule type" value="Genomic_DNA"/>
</dbReference>
<protein>
    <recommendedName>
        <fullName evidence="3 10">Adenosine kinase</fullName>
        <shortName evidence="10">AK</shortName>
        <ecNumber evidence="3 10">2.7.1.20</ecNumber>
    </recommendedName>
    <alternativeName>
        <fullName evidence="10">Adenosine 5'-phosphotransferase</fullName>
    </alternativeName>
</protein>
<evidence type="ECO:0000256" key="9">
    <source>
        <dbReference type="PIRSR" id="PIRSR601805-1"/>
    </source>
</evidence>
<keyword evidence="5 10" id="KW-0660">Purine salvage</keyword>
<comment type="pathway">
    <text evidence="1 10">Purine metabolism; AMP biosynthesis via salvage pathway; AMP from adenosine: step 1/1.</text>
</comment>
<evidence type="ECO:0000313" key="12">
    <source>
        <dbReference type="EMBL" id="CAD7619985.1"/>
    </source>
</evidence>
<evidence type="ECO:0000259" key="11">
    <source>
        <dbReference type="Pfam" id="PF00294"/>
    </source>
</evidence>
<keyword evidence="10" id="KW-0460">Magnesium</keyword>
<keyword evidence="13" id="KW-1185">Reference proteome</keyword>
<dbReference type="GO" id="GO:0006166">
    <property type="term" value="P:purine ribonucleoside salvage"/>
    <property type="evidence" value="ECO:0007669"/>
    <property type="project" value="UniProtKB-KW"/>
</dbReference>
<dbReference type="Proteomes" id="UP000759131">
    <property type="component" value="Unassembled WGS sequence"/>
</dbReference>
<feature type="active site" description="Proton acceptor" evidence="9">
    <location>
        <position position="142"/>
    </location>
</feature>
<evidence type="ECO:0000256" key="8">
    <source>
        <dbReference type="ARBA" id="ARBA00022840"/>
    </source>
</evidence>
<evidence type="ECO:0000256" key="7">
    <source>
        <dbReference type="ARBA" id="ARBA00022777"/>
    </source>
</evidence>
<evidence type="ECO:0000256" key="6">
    <source>
        <dbReference type="ARBA" id="ARBA00022741"/>
    </source>
</evidence>